<dbReference type="RefSeq" id="WP_125999134.1">
    <property type="nucleotide sequence ID" value="NZ_QRAL01000020.1"/>
</dbReference>
<proteinExistence type="predicted"/>
<gene>
    <name evidence="1" type="ORF">DAH51_17380</name>
</gene>
<evidence type="ECO:0000313" key="1">
    <source>
        <dbReference type="EMBL" id="RSU55315.1"/>
    </source>
</evidence>
<organism evidence="1 2">
    <name type="scientific">Sphingobium yanoikuyae</name>
    <name type="common">Sphingomonas yanoikuyae</name>
    <dbReference type="NCBI Taxonomy" id="13690"/>
    <lineage>
        <taxon>Bacteria</taxon>
        <taxon>Pseudomonadati</taxon>
        <taxon>Pseudomonadota</taxon>
        <taxon>Alphaproteobacteria</taxon>
        <taxon>Sphingomonadales</taxon>
        <taxon>Sphingomonadaceae</taxon>
        <taxon>Sphingobium</taxon>
    </lineage>
</organism>
<sequence>MRLVDKTIKLNRRAFIGRSAGAAALAGIVGTFSDRGAFAATLKTVTPATAPTLVKVARDLYPHDRLPDAYYENAVAAIDTSVAAEAASKTLLTDGVGLLDAAAMKLKGSPYVAVASEADRITVLKSIEGTPFFARMRSEMVTALYNQPEVWTQLGYEGSSAEQGGYIHRGFNDIDWLPA</sequence>
<dbReference type="Pfam" id="PF13618">
    <property type="entry name" value="Gluconate_2-dh3"/>
    <property type="match status" value="1"/>
</dbReference>
<accession>A0A430BRH3</accession>
<reference evidence="1 2" key="1">
    <citation type="submission" date="2018-07" db="EMBL/GenBank/DDBJ databases">
        <title>Genomic and Epidemiologic Investigation of an Indolent Hospital Outbreak.</title>
        <authorList>
            <person name="Johnson R.C."/>
            <person name="Deming C."/>
            <person name="Conlan S."/>
            <person name="Zellmer C.J."/>
            <person name="Michelin A.V."/>
            <person name="Lee-Lin S."/>
            <person name="Thomas P.J."/>
            <person name="Park M."/>
            <person name="Weingarten R.A."/>
            <person name="Less J."/>
            <person name="Dekker J.P."/>
            <person name="Frank K.M."/>
            <person name="Musser K.A."/>
            <person name="Mcquiston J.R."/>
            <person name="Henderson D.K."/>
            <person name="Lau A.F."/>
            <person name="Palmore T.N."/>
            <person name="Segre J.A."/>
        </authorList>
    </citation>
    <scope>NUCLEOTIDE SEQUENCE [LARGE SCALE GENOMIC DNA]</scope>
    <source>
        <strain evidence="1 2">SK-NIH.Env6_1116</strain>
    </source>
</reference>
<evidence type="ECO:0000313" key="2">
    <source>
        <dbReference type="Proteomes" id="UP000287401"/>
    </source>
</evidence>
<dbReference type="Proteomes" id="UP000287401">
    <property type="component" value="Unassembled WGS sequence"/>
</dbReference>
<comment type="caution">
    <text evidence="1">The sequence shown here is derived from an EMBL/GenBank/DDBJ whole genome shotgun (WGS) entry which is preliminary data.</text>
</comment>
<dbReference type="PROSITE" id="PS51318">
    <property type="entry name" value="TAT"/>
    <property type="match status" value="1"/>
</dbReference>
<dbReference type="AlphaFoldDB" id="A0A430BRH3"/>
<name>A0A430BRH3_SPHYA</name>
<dbReference type="EMBL" id="QRAL01000020">
    <property type="protein sequence ID" value="RSU55315.1"/>
    <property type="molecule type" value="Genomic_DNA"/>
</dbReference>
<protein>
    <submittedName>
        <fullName evidence="1">Gluconate 2-dehydrogenase subunit 3 family protein</fullName>
    </submittedName>
</protein>
<dbReference type="InterPro" id="IPR027056">
    <property type="entry name" value="Gluconate_2DH_su3"/>
</dbReference>
<dbReference type="InterPro" id="IPR006311">
    <property type="entry name" value="TAT_signal"/>
</dbReference>